<dbReference type="RefSeq" id="WP_138854544.1">
    <property type="nucleotide sequence ID" value="NZ_CP040710.1"/>
</dbReference>
<dbReference type="KEGG" id="asag:FGM00_19570"/>
<dbReference type="EMBL" id="CP040710">
    <property type="protein sequence ID" value="QCX02208.1"/>
    <property type="molecule type" value="Genomic_DNA"/>
</dbReference>
<accession>A0A5B7SYQ1</accession>
<dbReference type="NCBIfam" id="TIGR01200">
    <property type="entry name" value="GLPGLI"/>
    <property type="match status" value="1"/>
</dbReference>
<evidence type="ECO:0000313" key="1">
    <source>
        <dbReference type="EMBL" id="QCX02208.1"/>
    </source>
</evidence>
<evidence type="ECO:0000313" key="2">
    <source>
        <dbReference type="Proteomes" id="UP000310017"/>
    </source>
</evidence>
<dbReference type="InterPro" id="IPR005901">
    <property type="entry name" value="GLPGLI"/>
</dbReference>
<reference evidence="1 2" key="1">
    <citation type="submission" date="2019-05" db="EMBL/GenBank/DDBJ databases">
        <title>Genome sequencing of F202Z8.</title>
        <authorList>
            <person name="Kwon Y.M."/>
        </authorList>
    </citation>
    <scope>NUCLEOTIDE SEQUENCE [LARGE SCALE GENOMIC DNA]</scope>
    <source>
        <strain evidence="1 2">F202Z8</strain>
    </source>
</reference>
<protein>
    <submittedName>
        <fullName evidence="1">GLPGLI family protein</fullName>
    </submittedName>
</protein>
<proteinExistence type="predicted"/>
<gene>
    <name evidence="1" type="ORF">FGM00_19570</name>
</gene>
<dbReference type="OrthoDB" id="1440774at2"/>
<dbReference type="Pfam" id="PF09697">
    <property type="entry name" value="Porph_ging"/>
    <property type="match status" value="1"/>
</dbReference>
<dbReference type="Proteomes" id="UP000310017">
    <property type="component" value="Chromosome"/>
</dbReference>
<sequence>MKIIIWIILIAGQINSYSQQEFKGIVNYGHKKSLGMGTPIGIDYNAQLVFNAFLATYTYNKDDLEGGHVNEMKSIRKNEKQAFIVGKKTTEIGLAYHMDRDTDLFKNRDIGYFYVKDSIPKMKWEIHDDTKKIGDFQCSKATTNFRGRDYTAWFSTDIPLPYGPWKLHGLPGLILEAYDTHKEIFFYFKSIEYPTSQDIDIFIPEPESEGKDWISSEKFKSEMIKRYEKAIISGRMFSEQSSAPTKSKKKMPMKNLFIEVFD</sequence>
<organism evidence="1 2">
    <name type="scientific">Aggregatimonas sangjinii</name>
    <dbReference type="NCBI Taxonomy" id="2583587"/>
    <lineage>
        <taxon>Bacteria</taxon>
        <taxon>Pseudomonadati</taxon>
        <taxon>Bacteroidota</taxon>
        <taxon>Flavobacteriia</taxon>
        <taxon>Flavobacteriales</taxon>
        <taxon>Flavobacteriaceae</taxon>
        <taxon>Aggregatimonas</taxon>
    </lineage>
</organism>
<keyword evidence="2" id="KW-1185">Reference proteome</keyword>
<dbReference type="AlphaFoldDB" id="A0A5B7SYQ1"/>
<name>A0A5B7SYQ1_9FLAO</name>